<evidence type="ECO:0000256" key="4">
    <source>
        <dbReference type="ARBA" id="ARBA00022596"/>
    </source>
</evidence>
<keyword evidence="3 8" id="KW-0813">Transport</keyword>
<proteinExistence type="inferred from homology"/>
<sequence length="335" mass="37036">MKTGFTTSSWFRYIAIIVLLHIIGIGGLIYAATTASSAYWGLGILAYTYGLRHAFDADHIAAIDNTVRKLSEQKQNPGGVGFFFSLGHSSVVFILVLLVVFSVKWIQTSMPAMQEIGGFIGMSVSGFFLLLIGIMNLYILLQLLQAFRKMRSGQMEPEAINHLLESRGLLARLFRPLFRFVNRSWHVYPLGFLFGLGFDTATEIGLLALSASAVHSAYSIPGILALPVLFAAGMSLMDTADGMVMSKAYQWAFITPARKMYYNILITTVSVAAALTIGFVEITQVLTEGLHWSSPFLMWISRLEFGDLGYAMVALFISAWIISIIIWKKTNTALQ</sequence>
<evidence type="ECO:0000256" key="8">
    <source>
        <dbReference type="RuleBase" id="RU362101"/>
    </source>
</evidence>
<keyword evidence="6 8" id="KW-1133">Transmembrane helix</keyword>
<dbReference type="InterPro" id="IPR011541">
    <property type="entry name" value="Ni/Co_transpt_high_affinity"/>
</dbReference>
<dbReference type="InterPro" id="IPR004688">
    <property type="entry name" value="Ni/Co_transpt"/>
</dbReference>
<keyword evidence="4" id="KW-0533">Nickel</keyword>
<dbReference type="GO" id="GO:0012505">
    <property type="term" value="C:endomembrane system"/>
    <property type="evidence" value="ECO:0007669"/>
    <property type="project" value="UniProtKB-SubCell"/>
</dbReference>
<dbReference type="EMBL" id="JABWCS010000200">
    <property type="protein sequence ID" value="NUU60362.1"/>
    <property type="molecule type" value="Genomic_DNA"/>
</dbReference>
<comment type="similarity">
    <text evidence="2 8">Belongs to the NiCoT transporter (TC 2.A.52) family.</text>
</comment>
<dbReference type="PANTHER" id="PTHR31611:SF0">
    <property type="entry name" value="HIGH-AFFINITY NICKEL TRANSPORT PROTEIN NIC1"/>
    <property type="match status" value="1"/>
</dbReference>
<dbReference type="Pfam" id="PF03824">
    <property type="entry name" value="NicO"/>
    <property type="match status" value="1"/>
</dbReference>
<keyword evidence="10" id="KW-1185">Reference proteome</keyword>
<dbReference type="AlphaFoldDB" id="A0A850EP23"/>
<accession>A0A850EP23</accession>
<evidence type="ECO:0000313" key="9">
    <source>
        <dbReference type="EMBL" id="NUU60362.1"/>
    </source>
</evidence>
<evidence type="ECO:0000256" key="3">
    <source>
        <dbReference type="ARBA" id="ARBA00022448"/>
    </source>
</evidence>
<dbReference type="GO" id="GO:0005886">
    <property type="term" value="C:plasma membrane"/>
    <property type="evidence" value="ECO:0007669"/>
    <property type="project" value="UniProtKB-SubCell"/>
</dbReference>
<gene>
    <name evidence="9" type="ORF">HPT30_08395</name>
</gene>
<organism evidence="9 10">
    <name type="scientific">Paenibacillus agri</name>
    <dbReference type="NCBI Taxonomy" id="2744309"/>
    <lineage>
        <taxon>Bacteria</taxon>
        <taxon>Bacillati</taxon>
        <taxon>Bacillota</taxon>
        <taxon>Bacilli</taxon>
        <taxon>Bacillales</taxon>
        <taxon>Paenibacillaceae</taxon>
        <taxon>Paenibacillus</taxon>
    </lineage>
</organism>
<comment type="caution">
    <text evidence="9">The sequence shown here is derived from an EMBL/GenBank/DDBJ whole genome shotgun (WGS) entry which is preliminary data.</text>
</comment>
<name>A0A850EP23_9BACL</name>
<feature type="transmembrane region" description="Helical" evidence="8">
    <location>
        <begin position="76"/>
        <end position="106"/>
    </location>
</feature>
<dbReference type="GO" id="GO:0015099">
    <property type="term" value="F:nickel cation transmembrane transporter activity"/>
    <property type="evidence" value="ECO:0007669"/>
    <property type="project" value="UniProtKB-UniRule"/>
</dbReference>
<evidence type="ECO:0000256" key="1">
    <source>
        <dbReference type="ARBA" id="ARBA00004127"/>
    </source>
</evidence>
<dbReference type="RefSeq" id="WP_175370994.1">
    <property type="nucleotide sequence ID" value="NZ_JABWCS010000200.1"/>
</dbReference>
<feature type="transmembrane region" description="Helical" evidence="8">
    <location>
        <begin position="12"/>
        <end position="32"/>
    </location>
</feature>
<dbReference type="PANTHER" id="PTHR31611">
    <property type="entry name" value="HIGH-AFFINITY NICKEL TRANSPORT PROTEIN NIC1"/>
    <property type="match status" value="1"/>
</dbReference>
<protein>
    <recommendedName>
        <fullName evidence="8">Nickel/cobalt efflux system</fullName>
    </recommendedName>
</protein>
<keyword evidence="7 8" id="KW-0472">Membrane</keyword>
<feature type="transmembrane region" description="Helical" evidence="8">
    <location>
        <begin position="217"/>
        <end position="239"/>
    </location>
</feature>
<evidence type="ECO:0000256" key="7">
    <source>
        <dbReference type="ARBA" id="ARBA00023136"/>
    </source>
</evidence>
<feature type="transmembrane region" description="Helical" evidence="8">
    <location>
        <begin position="260"/>
        <end position="280"/>
    </location>
</feature>
<feature type="transmembrane region" description="Helical" evidence="8">
    <location>
        <begin position="187"/>
        <end position="211"/>
    </location>
</feature>
<dbReference type="Proteomes" id="UP000564806">
    <property type="component" value="Unassembled WGS sequence"/>
</dbReference>
<feature type="transmembrane region" description="Helical" evidence="8">
    <location>
        <begin position="308"/>
        <end position="327"/>
    </location>
</feature>
<dbReference type="NCBIfam" id="TIGR00802">
    <property type="entry name" value="nico"/>
    <property type="match status" value="1"/>
</dbReference>
<feature type="transmembrane region" description="Helical" evidence="8">
    <location>
        <begin position="118"/>
        <end position="141"/>
    </location>
</feature>
<comment type="subcellular location">
    <subcellularLocation>
        <location evidence="8">Cell membrane</location>
        <topology evidence="8">Multi-pass membrane protein</topology>
    </subcellularLocation>
    <subcellularLocation>
        <location evidence="1">Endomembrane system</location>
        <topology evidence="1">Multi-pass membrane protein</topology>
    </subcellularLocation>
</comment>
<evidence type="ECO:0000256" key="2">
    <source>
        <dbReference type="ARBA" id="ARBA00010892"/>
    </source>
</evidence>
<evidence type="ECO:0000313" key="10">
    <source>
        <dbReference type="Proteomes" id="UP000564806"/>
    </source>
</evidence>
<evidence type="ECO:0000256" key="6">
    <source>
        <dbReference type="ARBA" id="ARBA00022989"/>
    </source>
</evidence>
<keyword evidence="5 8" id="KW-0812">Transmembrane</keyword>
<evidence type="ECO:0000256" key="5">
    <source>
        <dbReference type="ARBA" id="ARBA00022692"/>
    </source>
</evidence>
<reference evidence="9" key="1">
    <citation type="submission" date="2020-06" db="EMBL/GenBank/DDBJ databases">
        <title>Paenibacillus sp. nov., isolated from soil.</title>
        <authorList>
            <person name="Seo Y.L."/>
        </authorList>
    </citation>
    <scope>NUCLEOTIDE SEQUENCE [LARGE SCALE GENOMIC DNA]</scope>
    <source>
        <strain evidence="9">JW14</strain>
    </source>
</reference>